<keyword evidence="3" id="KW-1185">Reference proteome</keyword>
<accession>A0A5J5API4</accession>
<protein>
    <recommendedName>
        <fullName evidence="4">GDSL esterase/lipase</fullName>
    </recommendedName>
</protein>
<dbReference type="PANTHER" id="PTHR22835">
    <property type="entry name" value="ZINC FINGER FYVE DOMAIN CONTAINING PROTEIN"/>
    <property type="match status" value="1"/>
</dbReference>
<dbReference type="InterPro" id="IPR036514">
    <property type="entry name" value="SGNH_hydro_sf"/>
</dbReference>
<evidence type="ECO:0000313" key="2">
    <source>
        <dbReference type="EMBL" id="KAA8532214.1"/>
    </source>
</evidence>
<name>A0A5J5API4_9ASTE</name>
<dbReference type="EMBL" id="CM018042">
    <property type="protein sequence ID" value="KAA8532214.1"/>
    <property type="molecule type" value="Genomic_DNA"/>
</dbReference>
<dbReference type="PANTHER" id="PTHR22835:SF677">
    <property type="entry name" value="ACETYLAJMALAN ESTERASE-LIKE"/>
    <property type="match status" value="1"/>
</dbReference>
<proteinExistence type="inferred from homology"/>
<reference evidence="2 3" key="1">
    <citation type="submission" date="2019-09" db="EMBL/GenBank/DDBJ databases">
        <title>A chromosome-level genome assembly of the Chinese tupelo Nyssa sinensis.</title>
        <authorList>
            <person name="Yang X."/>
            <person name="Kang M."/>
            <person name="Yang Y."/>
            <person name="Xiong H."/>
            <person name="Wang M."/>
            <person name="Zhang Z."/>
            <person name="Wang Z."/>
            <person name="Wu H."/>
            <person name="Ma T."/>
            <person name="Liu J."/>
            <person name="Xi Z."/>
        </authorList>
    </citation>
    <scope>NUCLEOTIDE SEQUENCE [LARGE SCALE GENOMIC DNA]</scope>
    <source>
        <strain evidence="2">J267</strain>
        <tissue evidence="2">Leaf</tissue>
    </source>
</reference>
<gene>
    <name evidence="2" type="ORF">F0562_032261</name>
</gene>
<dbReference type="Gene3D" id="3.40.50.1110">
    <property type="entry name" value="SGNH hydrolase"/>
    <property type="match status" value="1"/>
</dbReference>
<evidence type="ECO:0000256" key="1">
    <source>
        <dbReference type="ARBA" id="ARBA00008668"/>
    </source>
</evidence>
<dbReference type="AlphaFoldDB" id="A0A5J5API4"/>
<evidence type="ECO:0008006" key="4">
    <source>
        <dbReference type="Google" id="ProtNLM"/>
    </source>
</evidence>
<dbReference type="OrthoDB" id="1600564at2759"/>
<evidence type="ECO:0000313" key="3">
    <source>
        <dbReference type="Proteomes" id="UP000325577"/>
    </source>
</evidence>
<organism evidence="2 3">
    <name type="scientific">Nyssa sinensis</name>
    <dbReference type="NCBI Taxonomy" id="561372"/>
    <lineage>
        <taxon>Eukaryota</taxon>
        <taxon>Viridiplantae</taxon>
        <taxon>Streptophyta</taxon>
        <taxon>Embryophyta</taxon>
        <taxon>Tracheophyta</taxon>
        <taxon>Spermatophyta</taxon>
        <taxon>Magnoliopsida</taxon>
        <taxon>eudicotyledons</taxon>
        <taxon>Gunneridae</taxon>
        <taxon>Pentapetalae</taxon>
        <taxon>asterids</taxon>
        <taxon>Cornales</taxon>
        <taxon>Nyssaceae</taxon>
        <taxon>Nyssa</taxon>
    </lineage>
</organism>
<dbReference type="Proteomes" id="UP000325577">
    <property type="component" value="Linkage Group LG19"/>
</dbReference>
<sequence>MIRLGAIRIVVPGNFRFGCFPIFLTSFSSLAFDDLGCLTALNELAVFQNSCLQGALGSLGNILTLSYSADFLSVVRRATFLGFDQRSLLKTCCGIGEPYNNNGNRSCGSPGVPVCPNPAQYIHWDGIHWTQEAYRHIPEILISDILSKIQCVW</sequence>
<comment type="similarity">
    <text evidence="1">Belongs to the 'GDSL' lipolytic enzyme family.</text>
</comment>